<keyword evidence="6" id="KW-0012">Acyltransferase</keyword>
<sequence>MEKYSQFRDKGTAIAPFLPIPSPPTGALWTPVHFLLILVRVPAVLFLSIFYFCILEWLPVGEVVRKCVLWILLVVPGVWWVDLQVDGVKRGKLAEAQDQLPHPGTIIASSFISPLDPLYLAGIFCPIFTRSYPNTRKVERITLLRAILLAFSRPRLTPANPDNLVTLKELQDKNPNSIICVFPECTTTNGRGILPISPSLLTADSKTRIYPVNLRYTPGDVTTPVPGNAFAWFWRLLSKPTHVMRVRIARSMYNNASLEFPRKEKVEVEASGSDLGFDEDIFDMPKLRNGGKAGGSVAGHERVTREEQQVLDRVGEDLARLGRVKRVALGLEEKAEFVKVWSSRRR</sequence>
<evidence type="ECO:0000256" key="1">
    <source>
        <dbReference type="ARBA" id="ARBA00022679"/>
    </source>
</evidence>
<evidence type="ECO:0000256" key="5">
    <source>
        <dbReference type="ARBA" id="ARBA00023136"/>
    </source>
</evidence>
<dbReference type="PANTHER" id="PTHR23063">
    <property type="entry name" value="PHOSPHOLIPID ACYLTRANSFERASE"/>
    <property type="match status" value="1"/>
</dbReference>
<evidence type="ECO:0000313" key="9">
    <source>
        <dbReference type="Proteomes" id="UP000799428"/>
    </source>
</evidence>
<name>A0A6G1KQF6_9PLEO</name>
<dbReference type="Proteomes" id="UP000799428">
    <property type="component" value="Unassembled WGS sequence"/>
</dbReference>
<keyword evidence="9" id="KW-1185">Reference proteome</keyword>
<evidence type="ECO:0008006" key="10">
    <source>
        <dbReference type="Google" id="ProtNLM"/>
    </source>
</evidence>
<keyword evidence="3 7" id="KW-1133">Transmembrane helix</keyword>
<dbReference type="GO" id="GO:0016746">
    <property type="term" value="F:acyltransferase activity"/>
    <property type="evidence" value="ECO:0007669"/>
    <property type="project" value="UniProtKB-KW"/>
</dbReference>
<keyword evidence="2 7" id="KW-0812">Transmembrane</keyword>
<reference evidence="8" key="1">
    <citation type="journal article" date="2020" name="Stud. Mycol.">
        <title>101 Dothideomycetes genomes: a test case for predicting lifestyles and emergence of pathogens.</title>
        <authorList>
            <person name="Haridas S."/>
            <person name="Albert R."/>
            <person name="Binder M."/>
            <person name="Bloem J."/>
            <person name="Labutti K."/>
            <person name="Salamov A."/>
            <person name="Andreopoulos B."/>
            <person name="Baker S."/>
            <person name="Barry K."/>
            <person name="Bills G."/>
            <person name="Bluhm B."/>
            <person name="Cannon C."/>
            <person name="Castanera R."/>
            <person name="Culley D."/>
            <person name="Daum C."/>
            <person name="Ezra D."/>
            <person name="Gonzalez J."/>
            <person name="Henrissat B."/>
            <person name="Kuo A."/>
            <person name="Liang C."/>
            <person name="Lipzen A."/>
            <person name="Lutzoni F."/>
            <person name="Magnuson J."/>
            <person name="Mondo S."/>
            <person name="Nolan M."/>
            <person name="Ohm R."/>
            <person name="Pangilinan J."/>
            <person name="Park H.-J."/>
            <person name="Ramirez L."/>
            <person name="Alfaro M."/>
            <person name="Sun H."/>
            <person name="Tritt A."/>
            <person name="Yoshinaga Y."/>
            <person name="Zwiers L.-H."/>
            <person name="Turgeon B."/>
            <person name="Goodwin S."/>
            <person name="Spatafora J."/>
            <person name="Crous P."/>
            <person name="Grigoriev I."/>
        </authorList>
    </citation>
    <scope>NUCLEOTIDE SEQUENCE</scope>
    <source>
        <strain evidence="8">CBS 279.74</strain>
    </source>
</reference>
<organism evidence="8 9">
    <name type="scientific">Pleomassaria siparia CBS 279.74</name>
    <dbReference type="NCBI Taxonomy" id="1314801"/>
    <lineage>
        <taxon>Eukaryota</taxon>
        <taxon>Fungi</taxon>
        <taxon>Dikarya</taxon>
        <taxon>Ascomycota</taxon>
        <taxon>Pezizomycotina</taxon>
        <taxon>Dothideomycetes</taxon>
        <taxon>Pleosporomycetidae</taxon>
        <taxon>Pleosporales</taxon>
        <taxon>Pleomassariaceae</taxon>
        <taxon>Pleomassaria</taxon>
    </lineage>
</organism>
<keyword evidence="4" id="KW-0443">Lipid metabolism</keyword>
<dbReference type="AlphaFoldDB" id="A0A6G1KQF6"/>
<dbReference type="GO" id="GO:0006629">
    <property type="term" value="P:lipid metabolic process"/>
    <property type="evidence" value="ECO:0007669"/>
    <property type="project" value="UniProtKB-KW"/>
</dbReference>
<feature type="transmembrane region" description="Helical" evidence="7">
    <location>
        <begin position="105"/>
        <end position="128"/>
    </location>
</feature>
<gene>
    <name evidence="8" type="ORF">K504DRAFT_456773</name>
</gene>
<protein>
    <recommendedName>
        <fullName evidence="10">Phospholipid/glycerol acyltransferase domain-containing protein</fullName>
    </recommendedName>
</protein>
<evidence type="ECO:0000313" key="8">
    <source>
        <dbReference type="EMBL" id="KAF2714557.1"/>
    </source>
</evidence>
<feature type="transmembrane region" description="Helical" evidence="7">
    <location>
        <begin position="32"/>
        <end position="55"/>
    </location>
</feature>
<evidence type="ECO:0000256" key="6">
    <source>
        <dbReference type="ARBA" id="ARBA00023315"/>
    </source>
</evidence>
<evidence type="ECO:0000256" key="7">
    <source>
        <dbReference type="SAM" id="Phobius"/>
    </source>
</evidence>
<accession>A0A6G1KQF6</accession>
<keyword evidence="5 7" id="KW-0472">Membrane</keyword>
<evidence type="ECO:0000256" key="4">
    <source>
        <dbReference type="ARBA" id="ARBA00023098"/>
    </source>
</evidence>
<evidence type="ECO:0000256" key="2">
    <source>
        <dbReference type="ARBA" id="ARBA00022692"/>
    </source>
</evidence>
<feature type="transmembrane region" description="Helical" evidence="7">
    <location>
        <begin position="67"/>
        <end position="85"/>
    </location>
</feature>
<dbReference type="EMBL" id="MU005764">
    <property type="protein sequence ID" value="KAF2714557.1"/>
    <property type="molecule type" value="Genomic_DNA"/>
</dbReference>
<keyword evidence="1" id="KW-0808">Transferase</keyword>
<proteinExistence type="predicted"/>
<dbReference type="OrthoDB" id="272512at2759"/>
<evidence type="ECO:0000256" key="3">
    <source>
        <dbReference type="ARBA" id="ARBA00022989"/>
    </source>
</evidence>
<dbReference type="PANTHER" id="PTHR23063:SF60">
    <property type="entry name" value="LYSOPHOSPHATIDIC ACID:OLEOYL-COA ACYLTRANSFERASE 1"/>
    <property type="match status" value="1"/>
</dbReference>